<dbReference type="AlphaFoldDB" id="A0A918XXZ0"/>
<evidence type="ECO:0000256" key="2">
    <source>
        <dbReference type="SAM" id="Phobius"/>
    </source>
</evidence>
<feature type="transmembrane region" description="Helical" evidence="2">
    <location>
        <begin position="84"/>
        <end position="117"/>
    </location>
</feature>
<feature type="region of interest" description="Disordered" evidence="1">
    <location>
        <begin position="28"/>
        <end position="62"/>
    </location>
</feature>
<name>A0A918XXZ0_9PROT</name>
<accession>A0A918XXZ0</accession>
<protein>
    <submittedName>
        <fullName evidence="4">Uncharacterized protein</fullName>
    </submittedName>
</protein>
<sequence length="119" mass="11276">MTACPGGIRTAALAAAAMVMATVAAAPPATAGVPEPRPATTPATASGAAPRLAARPAVGETDQSMRLDRSAKVFTATGYQTLTVLGLVGGAAAIGALAGGASGAVAAGAAVLLGYTLMR</sequence>
<evidence type="ECO:0000256" key="1">
    <source>
        <dbReference type="SAM" id="MobiDB-lite"/>
    </source>
</evidence>
<dbReference type="Proteomes" id="UP000630353">
    <property type="component" value="Unassembled WGS sequence"/>
</dbReference>
<gene>
    <name evidence="4" type="ORF">GCM10017083_50640</name>
</gene>
<dbReference type="EMBL" id="BMZS01000014">
    <property type="protein sequence ID" value="GHD62178.1"/>
    <property type="molecule type" value="Genomic_DNA"/>
</dbReference>
<evidence type="ECO:0000313" key="5">
    <source>
        <dbReference type="Proteomes" id="UP000630353"/>
    </source>
</evidence>
<proteinExistence type="predicted"/>
<keyword evidence="2" id="KW-0812">Transmembrane</keyword>
<feature type="signal peptide" evidence="3">
    <location>
        <begin position="1"/>
        <end position="31"/>
    </location>
</feature>
<keyword evidence="3" id="KW-0732">Signal</keyword>
<organism evidence="4 5">
    <name type="scientific">Thalassobaculum fulvum</name>
    <dbReference type="NCBI Taxonomy" id="1633335"/>
    <lineage>
        <taxon>Bacteria</taxon>
        <taxon>Pseudomonadati</taxon>
        <taxon>Pseudomonadota</taxon>
        <taxon>Alphaproteobacteria</taxon>
        <taxon>Rhodospirillales</taxon>
        <taxon>Thalassobaculaceae</taxon>
        <taxon>Thalassobaculum</taxon>
    </lineage>
</organism>
<keyword evidence="2" id="KW-0472">Membrane</keyword>
<reference evidence="4" key="2">
    <citation type="submission" date="2020-09" db="EMBL/GenBank/DDBJ databases">
        <authorList>
            <person name="Sun Q."/>
            <person name="Kim S."/>
        </authorList>
    </citation>
    <scope>NUCLEOTIDE SEQUENCE</scope>
    <source>
        <strain evidence="4">KCTC 42651</strain>
    </source>
</reference>
<feature type="compositionally biased region" description="Low complexity" evidence="1">
    <location>
        <begin position="38"/>
        <end position="50"/>
    </location>
</feature>
<keyword evidence="5" id="KW-1185">Reference proteome</keyword>
<comment type="caution">
    <text evidence="4">The sequence shown here is derived from an EMBL/GenBank/DDBJ whole genome shotgun (WGS) entry which is preliminary data.</text>
</comment>
<reference evidence="4" key="1">
    <citation type="journal article" date="2014" name="Int. J. Syst. Evol. Microbiol.">
        <title>Complete genome sequence of Corynebacterium casei LMG S-19264T (=DSM 44701T), isolated from a smear-ripened cheese.</title>
        <authorList>
            <consortium name="US DOE Joint Genome Institute (JGI-PGF)"/>
            <person name="Walter F."/>
            <person name="Albersmeier A."/>
            <person name="Kalinowski J."/>
            <person name="Ruckert C."/>
        </authorList>
    </citation>
    <scope>NUCLEOTIDE SEQUENCE</scope>
    <source>
        <strain evidence="4">KCTC 42651</strain>
    </source>
</reference>
<evidence type="ECO:0000256" key="3">
    <source>
        <dbReference type="SAM" id="SignalP"/>
    </source>
</evidence>
<keyword evidence="2" id="KW-1133">Transmembrane helix</keyword>
<evidence type="ECO:0000313" key="4">
    <source>
        <dbReference type="EMBL" id="GHD62178.1"/>
    </source>
</evidence>
<feature type="chain" id="PRO_5037849051" evidence="3">
    <location>
        <begin position="32"/>
        <end position="119"/>
    </location>
</feature>